<feature type="region of interest" description="Disordered" evidence="6">
    <location>
        <begin position="429"/>
        <end position="493"/>
    </location>
</feature>
<name>A0A4U0W6M1_9PEZI</name>
<comment type="catalytic activity">
    <reaction evidence="1">
        <text>ATP + protein L-histidine = ADP + protein N-phospho-L-histidine.</text>
        <dbReference type="EC" id="2.7.13.3"/>
    </reaction>
</comment>
<feature type="region of interest" description="Disordered" evidence="6">
    <location>
        <begin position="679"/>
        <end position="714"/>
    </location>
</feature>
<dbReference type="SMART" id="SM00387">
    <property type="entry name" value="HATPase_c"/>
    <property type="match status" value="1"/>
</dbReference>
<protein>
    <recommendedName>
        <fullName evidence="2">histidine kinase</fullName>
        <ecNumber evidence="2">2.7.13.3</ecNumber>
    </recommendedName>
</protein>
<feature type="compositionally biased region" description="Basic and acidic residues" evidence="6">
    <location>
        <begin position="480"/>
        <end position="489"/>
    </location>
</feature>
<dbReference type="PROSITE" id="PS50109">
    <property type="entry name" value="HIS_KIN"/>
    <property type="match status" value="1"/>
</dbReference>
<evidence type="ECO:0000313" key="9">
    <source>
        <dbReference type="Proteomes" id="UP000308768"/>
    </source>
</evidence>
<feature type="compositionally biased region" description="Polar residues" evidence="6">
    <location>
        <begin position="281"/>
        <end position="294"/>
    </location>
</feature>
<feature type="compositionally biased region" description="Basic and acidic residues" evidence="6">
    <location>
        <begin position="701"/>
        <end position="710"/>
    </location>
</feature>
<keyword evidence="4" id="KW-0808">Transferase</keyword>
<feature type="region of interest" description="Disordered" evidence="6">
    <location>
        <begin position="269"/>
        <end position="295"/>
    </location>
</feature>
<dbReference type="InterPro" id="IPR029016">
    <property type="entry name" value="GAF-like_dom_sf"/>
</dbReference>
<keyword evidence="5" id="KW-0418">Kinase</keyword>
<dbReference type="InterPro" id="IPR004358">
    <property type="entry name" value="Sig_transdc_His_kin-like_C"/>
</dbReference>
<accession>A0A4U0W6M1</accession>
<dbReference type="SMART" id="SM00065">
    <property type="entry name" value="GAF"/>
    <property type="match status" value="1"/>
</dbReference>
<dbReference type="GO" id="GO:0005886">
    <property type="term" value="C:plasma membrane"/>
    <property type="evidence" value="ECO:0007669"/>
    <property type="project" value="TreeGrafter"/>
</dbReference>
<dbReference type="Proteomes" id="UP000308768">
    <property type="component" value="Unassembled WGS sequence"/>
</dbReference>
<evidence type="ECO:0000256" key="2">
    <source>
        <dbReference type="ARBA" id="ARBA00012438"/>
    </source>
</evidence>
<evidence type="ECO:0000256" key="1">
    <source>
        <dbReference type="ARBA" id="ARBA00000085"/>
    </source>
</evidence>
<dbReference type="InterPro" id="IPR036890">
    <property type="entry name" value="HATPase_C_sf"/>
</dbReference>
<proteinExistence type="predicted"/>
<evidence type="ECO:0000256" key="6">
    <source>
        <dbReference type="SAM" id="MobiDB-lite"/>
    </source>
</evidence>
<dbReference type="FunFam" id="3.30.450.40:FF:000083">
    <property type="entry name" value="Sensor histidine kinase/response regulator, putative (AFU_orthologue AFUA_4G00660)"/>
    <property type="match status" value="1"/>
</dbReference>
<feature type="region of interest" description="Disordered" evidence="6">
    <location>
        <begin position="332"/>
        <end position="354"/>
    </location>
</feature>
<dbReference type="InterPro" id="IPR003661">
    <property type="entry name" value="HisK_dim/P_dom"/>
</dbReference>
<dbReference type="AlphaFoldDB" id="A0A4U0W6M1"/>
<reference evidence="8 9" key="1">
    <citation type="submission" date="2017-03" db="EMBL/GenBank/DDBJ databases">
        <title>Genomes of endolithic fungi from Antarctica.</title>
        <authorList>
            <person name="Coleine C."/>
            <person name="Masonjones S."/>
            <person name="Stajich J.E."/>
        </authorList>
    </citation>
    <scope>NUCLEOTIDE SEQUENCE [LARGE SCALE GENOMIC DNA]</scope>
    <source>
        <strain evidence="8 9">CCFEE 5187</strain>
    </source>
</reference>
<dbReference type="EMBL" id="NAJN01002094">
    <property type="protein sequence ID" value="TKA57872.1"/>
    <property type="molecule type" value="Genomic_DNA"/>
</dbReference>
<dbReference type="Gene3D" id="3.30.565.10">
    <property type="entry name" value="Histidine kinase-like ATPase, C-terminal domain"/>
    <property type="match status" value="1"/>
</dbReference>
<dbReference type="Pfam" id="PF02518">
    <property type="entry name" value="HATPase_c"/>
    <property type="match status" value="1"/>
</dbReference>
<evidence type="ECO:0000256" key="3">
    <source>
        <dbReference type="ARBA" id="ARBA00022553"/>
    </source>
</evidence>
<dbReference type="SUPFAM" id="SSF47384">
    <property type="entry name" value="Homodimeric domain of signal transducing histidine kinase"/>
    <property type="match status" value="1"/>
</dbReference>
<dbReference type="OrthoDB" id="303614at2759"/>
<dbReference type="GO" id="GO:0009927">
    <property type="term" value="F:histidine phosphotransfer kinase activity"/>
    <property type="evidence" value="ECO:0007669"/>
    <property type="project" value="TreeGrafter"/>
</dbReference>
<organism evidence="8 9">
    <name type="scientific">Cryomyces minteri</name>
    <dbReference type="NCBI Taxonomy" id="331657"/>
    <lineage>
        <taxon>Eukaryota</taxon>
        <taxon>Fungi</taxon>
        <taxon>Dikarya</taxon>
        <taxon>Ascomycota</taxon>
        <taxon>Pezizomycotina</taxon>
        <taxon>Dothideomycetes</taxon>
        <taxon>Dothideomycetes incertae sedis</taxon>
        <taxon>Cryomyces</taxon>
    </lineage>
</organism>
<dbReference type="PRINTS" id="PR00344">
    <property type="entry name" value="BCTRLSENSOR"/>
</dbReference>
<keyword evidence="9" id="KW-1185">Reference proteome</keyword>
<evidence type="ECO:0000259" key="7">
    <source>
        <dbReference type="PROSITE" id="PS50109"/>
    </source>
</evidence>
<dbReference type="Gene3D" id="1.10.287.130">
    <property type="match status" value="1"/>
</dbReference>
<evidence type="ECO:0000313" key="8">
    <source>
        <dbReference type="EMBL" id="TKA57872.1"/>
    </source>
</evidence>
<dbReference type="STRING" id="331657.A0A4U0W6M1"/>
<dbReference type="InterPro" id="IPR036097">
    <property type="entry name" value="HisK_dim/P_sf"/>
</dbReference>
<dbReference type="PANTHER" id="PTHR43047:SF72">
    <property type="entry name" value="OSMOSENSING HISTIDINE PROTEIN KINASE SLN1"/>
    <property type="match status" value="1"/>
</dbReference>
<dbReference type="SUPFAM" id="SSF55781">
    <property type="entry name" value="GAF domain-like"/>
    <property type="match status" value="1"/>
</dbReference>
<dbReference type="InterPro" id="IPR003594">
    <property type="entry name" value="HATPase_dom"/>
</dbReference>
<dbReference type="Gene3D" id="3.30.450.40">
    <property type="match status" value="1"/>
</dbReference>
<dbReference type="EC" id="2.7.13.3" evidence="2"/>
<comment type="caution">
    <text evidence="8">The sequence shown here is derived from an EMBL/GenBank/DDBJ whole genome shotgun (WGS) entry which is preliminary data.</text>
</comment>
<dbReference type="PANTHER" id="PTHR43047">
    <property type="entry name" value="TWO-COMPONENT HISTIDINE PROTEIN KINASE"/>
    <property type="match status" value="1"/>
</dbReference>
<feature type="domain" description="Histidine kinase" evidence="7">
    <location>
        <begin position="569"/>
        <end position="851"/>
    </location>
</feature>
<dbReference type="Pfam" id="PF00512">
    <property type="entry name" value="HisKA"/>
    <property type="match status" value="1"/>
</dbReference>
<evidence type="ECO:0000256" key="4">
    <source>
        <dbReference type="ARBA" id="ARBA00022679"/>
    </source>
</evidence>
<sequence length="1043" mass="114019">MPLQGLNGALPKPLSDTALEREFYKYYQPPVAVPSSDDGTFAAPGTIIVPKIPRSSRDTALTAFAQLGALRLNCRRSMISFFDRKHQYVLAEATKTLSLRTDTVPDEEDALWLGTSIIPKGNGVCEHTAQLPMMYADVAAGDLRDVTVALVNDMTKDSRFKGMPYVLGAPHARFYAGVPIRSPDGHNIGSYCVIDDKPRDGLTEQELVFLRDMSMTVMRHLEMVRAKEEHRRSGRMVRGLGSFVEGKTTIRDWWLKTGHRSQQKPDATHAFATPVTPPHIGSQQLDGATGQSRDFSTEPLSVAFKGQPFGGQTTQSSTRSLVERNSAVQQIARQATPPASSVPFTPTSESEVDQQHLNTSALSTTKQHSDLREELVSGDVKQTFSRAANIIREAIEVDGVIFLDASIGSWGGMVGGARMARPERHQMDDTDFSASANTNDDDTSKSGSSTAVSLPEPSRGGSANEDDERACGVLGYSIPDKPHTNRDNQHANPDPVTESFLKGLLRKYPHGKVFNLVVDETGSVSSGESSEDYSSELSYLAAFGDSIMAEVARCDAQSADRAKADFISSISHELRSPLHGILGSVEFLQDTFMDAFQENLIYIVETCGKTLLDTMDHLLDFAKINNFTRIKDKCNSEGETRRRSPGGHVLDGTVDLSVVTEEVLETVFAGHDYQRIAAAKERDKGSKEDDATGYTVSFRGDQQEPPKDPDANGGKICVIVDIDRASDSHWTFNTQAGAWRRILMNVVGNALKYTDHGFIKVRLEAQPLPNKHDASRSRVTLTVTDSGRGISKEYLRDRLFTPFAQEDPLTVGTGLGLSIIRQIITSMGGEIDVQSEKGHGTEIKVRMIMTHAPVSKEGLEQSNAGIIKAKGRRVGLVGFEARRRDLDPTSRAPEHGTQLFLSSFHKLCADWFNIHVHPVTLPDLDAADVLLTTESGLEEMKSRTNDGKDGKEMLAEHGADMPPIIVLCRTASLAHSCLVRDSEEGLPLVVEYISQPERNGSGTGLFPDAVPDNIDSETPDPPLKHPSQDTLSIAPLRIPGYRG</sequence>
<keyword evidence="3" id="KW-0597">Phosphoprotein</keyword>
<dbReference type="InterPro" id="IPR005467">
    <property type="entry name" value="His_kinase_dom"/>
</dbReference>
<feature type="region of interest" description="Disordered" evidence="6">
    <location>
        <begin position="997"/>
        <end position="1043"/>
    </location>
</feature>
<dbReference type="SUPFAM" id="SSF55874">
    <property type="entry name" value="ATPase domain of HSP90 chaperone/DNA topoisomerase II/histidine kinase"/>
    <property type="match status" value="1"/>
</dbReference>
<dbReference type="SMART" id="SM00388">
    <property type="entry name" value="HisKA"/>
    <property type="match status" value="1"/>
</dbReference>
<dbReference type="InterPro" id="IPR003018">
    <property type="entry name" value="GAF"/>
</dbReference>
<dbReference type="GO" id="GO:0000155">
    <property type="term" value="F:phosphorelay sensor kinase activity"/>
    <property type="evidence" value="ECO:0007669"/>
    <property type="project" value="InterPro"/>
</dbReference>
<feature type="compositionally biased region" description="Basic and acidic residues" evidence="6">
    <location>
        <begin position="679"/>
        <end position="690"/>
    </location>
</feature>
<gene>
    <name evidence="8" type="ORF">B0A49_11388</name>
</gene>
<dbReference type="FunFam" id="1.10.287.130:FF:000023">
    <property type="entry name" value="Sensor histidine kinase/response regulator, putative"/>
    <property type="match status" value="1"/>
</dbReference>
<dbReference type="CDD" id="cd00082">
    <property type="entry name" value="HisKA"/>
    <property type="match status" value="1"/>
</dbReference>
<evidence type="ECO:0000256" key="5">
    <source>
        <dbReference type="ARBA" id="ARBA00022777"/>
    </source>
</evidence>